<accession>A0A8T0EZ67</accession>
<comment type="caution">
    <text evidence="1">The sequence shown here is derived from an EMBL/GenBank/DDBJ whole genome shotgun (WGS) entry which is preliminary data.</text>
</comment>
<sequence length="102" mass="11836">MFNIMDDLLQLLEPLPKPEPSITIDTIDNWLQSVSFVDQQKKRRQKKRKHGSLFSQALAARAKPPEFFSQANLIHHQLISDYLSRLAENYRVLHALSNINPI</sequence>
<evidence type="ECO:0000313" key="2">
    <source>
        <dbReference type="Proteomes" id="UP000807504"/>
    </source>
</evidence>
<reference evidence="1" key="1">
    <citation type="journal article" date="2020" name="bioRxiv">
        <title>Chromosome-level reference genome of the European wasp spider Argiope bruennichi: a resource for studies on range expansion and evolutionary adaptation.</title>
        <authorList>
            <person name="Sheffer M.M."/>
            <person name="Hoppe A."/>
            <person name="Krehenwinkel H."/>
            <person name="Uhl G."/>
            <person name="Kuss A.W."/>
            <person name="Jensen L."/>
            <person name="Jensen C."/>
            <person name="Gillespie R.G."/>
            <person name="Hoff K.J."/>
            <person name="Prost S."/>
        </authorList>
    </citation>
    <scope>NUCLEOTIDE SEQUENCE</scope>
</reference>
<gene>
    <name evidence="1" type="ORF">HNY73_011672</name>
</gene>
<dbReference type="Proteomes" id="UP000807504">
    <property type="component" value="Unassembled WGS sequence"/>
</dbReference>
<proteinExistence type="predicted"/>
<keyword evidence="2" id="KW-1185">Reference proteome</keyword>
<organism evidence="1 2">
    <name type="scientific">Argiope bruennichi</name>
    <name type="common">Wasp spider</name>
    <name type="synonym">Aranea bruennichi</name>
    <dbReference type="NCBI Taxonomy" id="94029"/>
    <lineage>
        <taxon>Eukaryota</taxon>
        <taxon>Metazoa</taxon>
        <taxon>Ecdysozoa</taxon>
        <taxon>Arthropoda</taxon>
        <taxon>Chelicerata</taxon>
        <taxon>Arachnida</taxon>
        <taxon>Araneae</taxon>
        <taxon>Araneomorphae</taxon>
        <taxon>Entelegynae</taxon>
        <taxon>Araneoidea</taxon>
        <taxon>Araneidae</taxon>
        <taxon>Argiope</taxon>
    </lineage>
</organism>
<reference evidence="1" key="2">
    <citation type="submission" date="2020-06" db="EMBL/GenBank/DDBJ databases">
        <authorList>
            <person name="Sheffer M."/>
        </authorList>
    </citation>
    <scope>NUCLEOTIDE SEQUENCE</scope>
</reference>
<protein>
    <submittedName>
        <fullName evidence="1">Uncharacterized protein</fullName>
    </submittedName>
</protein>
<dbReference type="AlphaFoldDB" id="A0A8T0EZ67"/>
<evidence type="ECO:0000313" key="1">
    <source>
        <dbReference type="EMBL" id="KAF8784097.1"/>
    </source>
</evidence>
<dbReference type="EMBL" id="JABXBU010001004">
    <property type="protein sequence ID" value="KAF8784097.1"/>
    <property type="molecule type" value="Genomic_DNA"/>
</dbReference>
<name>A0A8T0EZ67_ARGBR</name>